<reference evidence="1" key="1">
    <citation type="journal article" date="2007" name="PLoS ONE">
        <title>The first genome sequence of an elite grapevine cultivar (Pinot noir Vitis vinifera L.): coping with a highly heterozygous genome.</title>
        <authorList>
            <person name="Velasco R."/>
            <person name="Zharkikh A."/>
            <person name="Troggio M."/>
            <person name="Cartwright D.A."/>
            <person name="Cestaro A."/>
            <person name="Pruss D."/>
            <person name="Pindo M."/>
            <person name="FitzGerald L.M."/>
            <person name="Vezzulli S."/>
            <person name="Reid J."/>
            <person name="Malacarne G."/>
            <person name="Iliev D."/>
            <person name="Coppola G."/>
            <person name="Wardell B."/>
            <person name="Micheletti D."/>
            <person name="Macalma T."/>
            <person name="Facci M."/>
            <person name="Mitchell J.T."/>
            <person name="Perazzolli M."/>
            <person name="Eldredge G."/>
            <person name="Gatto P."/>
            <person name="Oyzerski R."/>
            <person name="Moretto M."/>
            <person name="Gutin N."/>
            <person name="Stefanini M."/>
            <person name="Chen Y."/>
            <person name="Segala C."/>
            <person name="Davenport C."/>
            <person name="Dematte L."/>
            <person name="Mraz A."/>
            <person name="Battilana J."/>
            <person name="Stormo K."/>
            <person name="Costa F."/>
            <person name="Tao Q."/>
            <person name="Si-Ammour A."/>
            <person name="Harkins T."/>
            <person name="Lackey A."/>
            <person name="Perbost C."/>
            <person name="Taillon B."/>
            <person name="Stella A."/>
            <person name="Solovyev V."/>
            <person name="Fawcett J.A."/>
            <person name="Sterck L."/>
            <person name="Vandepoele K."/>
            <person name="Grando S.M."/>
            <person name="Toppo S."/>
            <person name="Moser C."/>
            <person name="Lanchbury J."/>
            <person name="Bogden R."/>
            <person name="Skolnick M."/>
            <person name="Sgaramella V."/>
            <person name="Bhatnagar S.K."/>
            <person name="Fontana P."/>
            <person name="Gutin A."/>
            <person name="Van de Peer Y."/>
            <person name="Salamini F."/>
            <person name="Viola R."/>
        </authorList>
    </citation>
    <scope>NUCLEOTIDE SEQUENCE</scope>
</reference>
<organism evidence="1">
    <name type="scientific">Vitis vinifera</name>
    <name type="common">Grape</name>
    <dbReference type="NCBI Taxonomy" id="29760"/>
    <lineage>
        <taxon>Eukaryota</taxon>
        <taxon>Viridiplantae</taxon>
        <taxon>Streptophyta</taxon>
        <taxon>Embryophyta</taxon>
        <taxon>Tracheophyta</taxon>
        <taxon>Spermatophyta</taxon>
        <taxon>Magnoliopsida</taxon>
        <taxon>eudicotyledons</taxon>
        <taxon>Gunneridae</taxon>
        <taxon>Pentapetalae</taxon>
        <taxon>rosids</taxon>
        <taxon>Vitales</taxon>
        <taxon>Vitaceae</taxon>
        <taxon>Viteae</taxon>
        <taxon>Vitis</taxon>
    </lineage>
</organism>
<accession>A5AH44</accession>
<dbReference type="EMBL" id="AM426673">
    <property type="protein sequence ID" value="CAN71295.1"/>
    <property type="molecule type" value="Genomic_DNA"/>
</dbReference>
<gene>
    <name evidence="1" type="ORF">VITISV_019355</name>
</gene>
<sequence length="108" mass="12720">MDWKIGIYRRYFFEISDIGRPFAPIIDSPGISSKNGQYRRSTDKSKINRRVELTRGATNLKISPIFRIQKIVPNPEVDKLNWGKRLEEYLQLSTETKRFEKEWSNALA</sequence>
<name>A5AH44_VITVI</name>
<proteinExistence type="predicted"/>
<evidence type="ECO:0000313" key="1">
    <source>
        <dbReference type="EMBL" id="CAN71295.1"/>
    </source>
</evidence>
<protein>
    <submittedName>
        <fullName evidence="1">Uncharacterized protein</fullName>
    </submittedName>
</protein>
<dbReference type="AlphaFoldDB" id="A5AH44"/>